<feature type="compositionally biased region" description="Gly residues" evidence="1">
    <location>
        <begin position="174"/>
        <end position="184"/>
    </location>
</feature>
<dbReference type="PaxDb" id="2903-EOD33637"/>
<reference evidence="3" key="2">
    <citation type="submission" date="2024-10" db="UniProtKB">
        <authorList>
            <consortium name="EnsemblProtists"/>
        </authorList>
    </citation>
    <scope>IDENTIFICATION</scope>
</reference>
<feature type="compositionally biased region" description="Basic and acidic residues" evidence="1">
    <location>
        <begin position="145"/>
        <end position="172"/>
    </location>
</feature>
<reference evidence="4" key="1">
    <citation type="journal article" date="2013" name="Nature">
        <title>Pan genome of the phytoplankton Emiliania underpins its global distribution.</title>
        <authorList>
            <person name="Read B.A."/>
            <person name="Kegel J."/>
            <person name="Klute M.J."/>
            <person name="Kuo A."/>
            <person name="Lefebvre S.C."/>
            <person name="Maumus F."/>
            <person name="Mayer C."/>
            <person name="Miller J."/>
            <person name="Monier A."/>
            <person name="Salamov A."/>
            <person name="Young J."/>
            <person name="Aguilar M."/>
            <person name="Claverie J.M."/>
            <person name="Frickenhaus S."/>
            <person name="Gonzalez K."/>
            <person name="Herman E.K."/>
            <person name="Lin Y.C."/>
            <person name="Napier J."/>
            <person name="Ogata H."/>
            <person name="Sarno A.F."/>
            <person name="Shmutz J."/>
            <person name="Schroeder D."/>
            <person name="de Vargas C."/>
            <person name="Verret F."/>
            <person name="von Dassow P."/>
            <person name="Valentin K."/>
            <person name="Van de Peer Y."/>
            <person name="Wheeler G."/>
            <person name="Dacks J.B."/>
            <person name="Delwiche C.F."/>
            <person name="Dyhrman S.T."/>
            <person name="Glockner G."/>
            <person name="John U."/>
            <person name="Richards T."/>
            <person name="Worden A.Z."/>
            <person name="Zhang X."/>
            <person name="Grigoriev I.V."/>
            <person name="Allen A.E."/>
            <person name="Bidle K."/>
            <person name="Borodovsky M."/>
            <person name="Bowler C."/>
            <person name="Brownlee C."/>
            <person name="Cock J.M."/>
            <person name="Elias M."/>
            <person name="Gladyshev V.N."/>
            <person name="Groth M."/>
            <person name="Guda C."/>
            <person name="Hadaegh A."/>
            <person name="Iglesias-Rodriguez M.D."/>
            <person name="Jenkins J."/>
            <person name="Jones B.M."/>
            <person name="Lawson T."/>
            <person name="Leese F."/>
            <person name="Lindquist E."/>
            <person name="Lobanov A."/>
            <person name="Lomsadze A."/>
            <person name="Malik S.B."/>
            <person name="Marsh M.E."/>
            <person name="Mackinder L."/>
            <person name="Mock T."/>
            <person name="Mueller-Roeber B."/>
            <person name="Pagarete A."/>
            <person name="Parker M."/>
            <person name="Probert I."/>
            <person name="Quesneville H."/>
            <person name="Raines C."/>
            <person name="Rensing S.A."/>
            <person name="Riano-Pachon D.M."/>
            <person name="Richier S."/>
            <person name="Rokitta S."/>
            <person name="Shiraiwa Y."/>
            <person name="Soanes D.M."/>
            <person name="van der Giezen M."/>
            <person name="Wahlund T.M."/>
            <person name="Williams B."/>
            <person name="Wilson W."/>
            <person name="Wolfe G."/>
            <person name="Wurch L.L."/>
        </authorList>
    </citation>
    <scope>NUCLEOTIDE SEQUENCE</scope>
</reference>
<dbReference type="HOGENOM" id="CLU_1470834_0_0_1"/>
<dbReference type="InterPro" id="IPR018222">
    <property type="entry name" value="Nuclear_transport_factor_2_euk"/>
</dbReference>
<dbReference type="SUPFAM" id="SSF54427">
    <property type="entry name" value="NTF2-like"/>
    <property type="match status" value="1"/>
</dbReference>
<keyword evidence="4" id="KW-1185">Reference proteome</keyword>
<evidence type="ECO:0000313" key="3">
    <source>
        <dbReference type="EnsemblProtists" id="EOD33637"/>
    </source>
</evidence>
<dbReference type="RefSeq" id="XP_005786066.1">
    <property type="nucleotide sequence ID" value="XM_005786009.1"/>
</dbReference>
<dbReference type="GeneID" id="17278907"/>
<proteinExistence type="predicted"/>
<organism evidence="3 4">
    <name type="scientific">Emiliania huxleyi (strain CCMP1516)</name>
    <dbReference type="NCBI Taxonomy" id="280463"/>
    <lineage>
        <taxon>Eukaryota</taxon>
        <taxon>Haptista</taxon>
        <taxon>Haptophyta</taxon>
        <taxon>Prymnesiophyceae</taxon>
        <taxon>Isochrysidales</taxon>
        <taxon>Noelaerhabdaceae</taxon>
        <taxon>Emiliania</taxon>
    </lineage>
</organism>
<dbReference type="PROSITE" id="PS50177">
    <property type="entry name" value="NTF2_DOMAIN"/>
    <property type="match status" value="1"/>
</dbReference>
<dbReference type="Gene3D" id="3.10.450.50">
    <property type="match status" value="1"/>
</dbReference>
<feature type="domain" description="NTF2" evidence="2">
    <location>
        <begin position="16"/>
        <end position="50"/>
    </location>
</feature>
<dbReference type="KEGG" id="ehx:EMIHUDRAFT_111631"/>
<protein>
    <recommendedName>
        <fullName evidence="2">NTF2 domain-containing protein</fullName>
    </recommendedName>
</protein>
<evidence type="ECO:0000313" key="4">
    <source>
        <dbReference type="Proteomes" id="UP000013827"/>
    </source>
</evidence>
<sequence>MSADTGVEIELTSDFIANNFVEQYYAAIHKDPELVRKFYGADSGVASLPGLACIQHLVAQSSAEGAFGDPGRCQGNAMVTFTSQAAASFALKSFEEKPDIFTLEGKPDAGAGKPVRIEELKTFTERYPGGAPAGPRAGRAGGRGAEGRGEGRGSKGRGRGDGSRPPRSRSEASGDGGGKAAAAK</sequence>
<feature type="compositionally biased region" description="Low complexity" evidence="1">
    <location>
        <begin position="125"/>
        <end position="138"/>
    </location>
</feature>
<dbReference type="AlphaFoldDB" id="A0A0D3KD02"/>
<dbReference type="Pfam" id="PF02136">
    <property type="entry name" value="NTF2"/>
    <property type="match status" value="1"/>
</dbReference>
<dbReference type="InterPro" id="IPR002075">
    <property type="entry name" value="NTF2_dom"/>
</dbReference>
<accession>A0A0D3KD02</accession>
<evidence type="ECO:0000256" key="1">
    <source>
        <dbReference type="SAM" id="MobiDB-lite"/>
    </source>
</evidence>
<dbReference type="EnsemblProtists" id="EOD33637">
    <property type="protein sequence ID" value="EOD33637"/>
    <property type="gene ID" value="EMIHUDRAFT_111631"/>
</dbReference>
<evidence type="ECO:0000259" key="2">
    <source>
        <dbReference type="PROSITE" id="PS50177"/>
    </source>
</evidence>
<name>A0A0D3KD02_EMIH1</name>
<dbReference type="Proteomes" id="UP000013827">
    <property type="component" value="Unassembled WGS sequence"/>
</dbReference>
<dbReference type="InterPro" id="IPR032710">
    <property type="entry name" value="NTF2-like_dom_sf"/>
</dbReference>
<feature type="region of interest" description="Disordered" evidence="1">
    <location>
        <begin position="123"/>
        <end position="184"/>
    </location>
</feature>